<dbReference type="InterPro" id="IPR054762">
    <property type="entry name" value="Gp19_RNaseH-like"/>
</dbReference>
<dbReference type="Proteomes" id="UP000197468">
    <property type="component" value="Unassembled WGS sequence"/>
</dbReference>
<accession>A0A246JH99</accession>
<comment type="caution">
    <text evidence="2">The sequence shown here is derived from an EMBL/GenBank/DDBJ whole genome shotgun (WGS) entry which is preliminary data.</text>
</comment>
<dbReference type="EMBL" id="NIOF01000002">
    <property type="protein sequence ID" value="OWQ92038.1"/>
    <property type="molecule type" value="Genomic_DNA"/>
</dbReference>
<protein>
    <submittedName>
        <fullName evidence="2">Transcriptional regulator</fullName>
    </submittedName>
</protein>
<keyword evidence="3" id="KW-1185">Reference proteome</keyword>
<feature type="domain" description="Terminase large subunit ribonuclease H-like" evidence="1">
    <location>
        <begin position="382"/>
        <end position="450"/>
    </location>
</feature>
<proteinExistence type="predicted"/>
<dbReference type="InterPro" id="IPR047987">
    <property type="entry name" value="Gp19-like_virus"/>
</dbReference>
<reference evidence="2 3" key="1">
    <citation type="journal article" date="2008" name="Int. J. Syst. Evol. Microbiol.">
        <title>Description of Roseateles aquatilis sp. nov. and Roseateles terrae sp. nov., in the class Betaproteobacteria, and emended description of the genus Roseateles.</title>
        <authorList>
            <person name="Gomila M."/>
            <person name="Bowien B."/>
            <person name="Falsen E."/>
            <person name="Moore E.R."/>
            <person name="Lalucat J."/>
        </authorList>
    </citation>
    <scope>NUCLEOTIDE SEQUENCE [LARGE SCALE GENOMIC DNA]</scope>
    <source>
        <strain evidence="2 3">CCUG 48205</strain>
    </source>
</reference>
<organism evidence="2 3">
    <name type="scientific">Roseateles aquatilis</name>
    <dbReference type="NCBI Taxonomy" id="431061"/>
    <lineage>
        <taxon>Bacteria</taxon>
        <taxon>Pseudomonadati</taxon>
        <taxon>Pseudomonadota</taxon>
        <taxon>Betaproteobacteria</taxon>
        <taxon>Burkholderiales</taxon>
        <taxon>Sphaerotilaceae</taxon>
        <taxon>Roseateles</taxon>
    </lineage>
</organism>
<evidence type="ECO:0000313" key="3">
    <source>
        <dbReference type="Proteomes" id="UP000197468"/>
    </source>
</evidence>
<evidence type="ECO:0000313" key="2">
    <source>
        <dbReference type="EMBL" id="OWQ92038.1"/>
    </source>
</evidence>
<dbReference type="AlphaFoldDB" id="A0A246JH99"/>
<sequence length="542" mass="61393">MWAKHRRWVMPQAHVRACQWLEHRGEVAVFRAHRGFSKSTLLAGYNAWRYYRDPTYRILHQGEADGTAYKTSRDTQHVLRNHPLTRGMFREGGVEQWWVQGASDPRNASMYAKGILSNVTSARADECQNDDVEVPRNIQTPEAREKLRYRLGEQTHILVPGGRQLYVGTPHTHDSLYDEQEEMGADCLTIRMFEQEFRLRDAAAGPHAVPFPPEFVFSGIGKHAKLLELGKDYTIRNRQVVLKQPAVLIDFYAGVAWPERFDGKELLKRRRKTRTINEWDSQYQLHSKPIHDVRLNPDAMVPYDAEPTWRRIKGMLTMWLGDVQIVGASCRWDPSSGKLKSDVSAVAVLFQDESGRRYLHRIVQLIGKLVEFREDGATIKGGQVHQLCDLVEKFRLPRVTIETNGIGGFAPSVLKGALMQRKLQCGVAELDNRVNKNKRILEALEPLLMTDDQLWAHVSVLDSEEGEEGKGLLPIQMRDWNAALTDQEDDYVDAAAGAVTETPERVMRAVAGDGGIPPGSNHDSWRPSSGAHQIEIEAGIVE</sequence>
<gene>
    <name evidence="2" type="ORF">CDN99_06680</name>
</gene>
<name>A0A246JH99_9BURK</name>
<evidence type="ECO:0000259" key="1">
    <source>
        <dbReference type="Pfam" id="PF22530"/>
    </source>
</evidence>
<dbReference type="Pfam" id="PF22530">
    <property type="entry name" value="Terminase-T7_RNaseH-like"/>
    <property type="match status" value="1"/>
</dbReference>
<dbReference type="NCBIfam" id="NF033889">
    <property type="entry name" value="termin_lrg_T7"/>
    <property type="match status" value="1"/>
</dbReference>